<organism evidence="3 4">
    <name type="scientific">Taibaiella soli</name>
    <dbReference type="NCBI Taxonomy" id="1649169"/>
    <lineage>
        <taxon>Bacteria</taxon>
        <taxon>Pseudomonadati</taxon>
        <taxon>Bacteroidota</taxon>
        <taxon>Chitinophagia</taxon>
        <taxon>Chitinophagales</taxon>
        <taxon>Chitinophagaceae</taxon>
        <taxon>Taibaiella</taxon>
    </lineage>
</organism>
<dbReference type="OrthoDB" id="617654at2"/>
<dbReference type="Pfam" id="PF20559">
    <property type="entry name" value="DUF6770"/>
    <property type="match status" value="1"/>
</dbReference>
<dbReference type="InterPro" id="IPR046661">
    <property type="entry name" value="DUF6770"/>
</dbReference>
<comment type="caution">
    <text evidence="3">The sequence shown here is derived from an EMBL/GenBank/DDBJ whole genome shotgun (WGS) entry which is preliminary data.</text>
</comment>
<dbReference type="AlphaFoldDB" id="A0A2W2AH79"/>
<keyword evidence="1" id="KW-0472">Membrane</keyword>
<dbReference type="Proteomes" id="UP000248745">
    <property type="component" value="Unassembled WGS sequence"/>
</dbReference>
<protein>
    <submittedName>
        <fullName evidence="3">Uncharacterized protein</fullName>
    </submittedName>
</protein>
<keyword evidence="1" id="KW-0812">Transmembrane</keyword>
<feature type="signal peptide" evidence="2">
    <location>
        <begin position="1"/>
        <end position="19"/>
    </location>
</feature>
<feature type="chain" id="PRO_5016099699" evidence="2">
    <location>
        <begin position="20"/>
        <end position="526"/>
    </location>
</feature>
<evidence type="ECO:0000313" key="4">
    <source>
        <dbReference type="Proteomes" id="UP000248745"/>
    </source>
</evidence>
<proteinExistence type="predicted"/>
<feature type="transmembrane region" description="Helical" evidence="1">
    <location>
        <begin position="380"/>
        <end position="402"/>
    </location>
</feature>
<dbReference type="RefSeq" id="WP_110997471.1">
    <property type="nucleotide sequence ID" value="NZ_QKTW01000003.1"/>
</dbReference>
<keyword evidence="4" id="KW-1185">Reference proteome</keyword>
<gene>
    <name evidence="3" type="ORF">DN068_03375</name>
</gene>
<reference evidence="3 4" key="1">
    <citation type="submission" date="2018-06" db="EMBL/GenBank/DDBJ databases">
        <title>Mucibacter soli gen. nov., sp. nov., a new member of the family Chitinophagaceae producing mucin.</title>
        <authorList>
            <person name="Kim M.-K."/>
            <person name="Park S."/>
            <person name="Kim T.-S."/>
            <person name="Joung Y."/>
            <person name="Han J.-H."/>
            <person name="Kim S.B."/>
        </authorList>
    </citation>
    <scope>NUCLEOTIDE SEQUENCE [LARGE SCALE GENOMIC DNA]</scope>
    <source>
        <strain evidence="3 4">R1-15</strain>
    </source>
</reference>
<keyword evidence="2" id="KW-0732">Signal</keyword>
<keyword evidence="1" id="KW-1133">Transmembrane helix</keyword>
<accession>A0A2W2AH79</accession>
<evidence type="ECO:0000313" key="3">
    <source>
        <dbReference type="EMBL" id="PZF74631.1"/>
    </source>
</evidence>
<name>A0A2W2AH79_9BACT</name>
<evidence type="ECO:0000256" key="1">
    <source>
        <dbReference type="SAM" id="Phobius"/>
    </source>
</evidence>
<dbReference type="EMBL" id="QKTW01000003">
    <property type="protein sequence ID" value="PZF74631.1"/>
    <property type="molecule type" value="Genomic_DNA"/>
</dbReference>
<sequence>MKKFVFAMCALLTTFGTYAQKKVFKEVGEGISTQLKVIHQDNTLVGYLSFTELEKTNKDSFSYKITIMDENLNDIGTVNFKNKKLTLRSVAFEQDVICLAYIKSNMYHQEFKTKKEYNKAERVADDELYMQFLGLDGKIINTKDNRLIMSHTAVYVPPAARVGRGKLTSVQALKHDVQLSNIPQKGFACFYGDGNGKNLLVYNTAGEQTWSKKITEKAEGYRMLVSNQDVFFLCKEYYTVEGSYKVFGYGTVDSTVFPTRDLKDKQDNPLKVISFENDPVSGRPYISGSIIAKKRAAKFISAKHLSTGAYAGVFTMNATDGKSNEFKEVYTYWSDNSKANISRKGYFRNERCYAVFEESFKDYEGNTYFTGNSLYRKTNIGGIIASVLTAPLIVPPIFILTLGGTQRCKVKDPVVIRQDREGMVSFQKYIPSTRNAFHPAAANYAAFCDNNDFGVVNSTETKNNYIIVYEPRNIVIFDVKQNKQVRSIPRNDGNTYTSIFPAKEGHIMVSEYDFKARSTSLSIEAL</sequence>
<evidence type="ECO:0000256" key="2">
    <source>
        <dbReference type="SAM" id="SignalP"/>
    </source>
</evidence>